<dbReference type="GO" id="GO:0005829">
    <property type="term" value="C:cytosol"/>
    <property type="evidence" value="ECO:0007669"/>
    <property type="project" value="TreeGrafter"/>
</dbReference>
<evidence type="ECO:0000313" key="4">
    <source>
        <dbReference type="Proteomes" id="UP000280008"/>
    </source>
</evidence>
<keyword evidence="1 2" id="KW-0413">Isomerase</keyword>
<name>A0A495IKT0_9MICO</name>
<comment type="pathway">
    <text evidence="2">Carbohydrate biosynthesis; gluconeogenesis.</text>
</comment>
<keyword evidence="2" id="KW-0963">Cytoplasm</keyword>
<comment type="pathway">
    <text evidence="2">Carbohydrate degradation; glycolysis; D-glyceraldehyde 3-phosphate from glycerone phosphate: step 1/1.</text>
</comment>
<dbReference type="InterPro" id="IPR013785">
    <property type="entry name" value="Aldolase_TIM"/>
</dbReference>
<dbReference type="AlphaFoldDB" id="A0A495IKT0"/>
<sequence length="258" mass="26050">MSDSPRTTTGGASGTARPVIIGISTKAYLGYRASLDWLQAVTDVARRHPAVVDGRVRLFVAPSAPLLESAVRLASGTAVVVAAQDVSPDPAGPTTGDTPASLLADMGVRLVEIGHAERRAERGETSAVIRAKIAQASAAGLATLLCIGESARSTVDEAVAACLAQVADAGSGRVVFAYEPIWAIGAPAPADPSYVREVVAGIRSGLPEALAGAPIIYGGSAGPGLLGELRPAVDGLFLGRFAHDPANVATVLDEAAAL</sequence>
<organism evidence="3 4">
    <name type="scientific">Frondihabitans australicus</name>
    <dbReference type="NCBI Taxonomy" id="386892"/>
    <lineage>
        <taxon>Bacteria</taxon>
        <taxon>Bacillati</taxon>
        <taxon>Actinomycetota</taxon>
        <taxon>Actinomycetes</taxon>
        <taxon>Micrococcales</taxon>
        <taxon>Microbacteriaceae</taxon>
        <taxon>Frondihabitans</taxon>
    </lineage>
</organism>
<dbReference type="GO" id="GO:0004807">
    <property type="term" value="F:triose-phosphate isomerase activity"/>
    <property type="evidence" value="ECO:0007669"/>
    <property type="project" value="UniProtKB-EC"/>
</dbReference>
<dbReference type="SUPFAM" id="SSF51351">
    <property type="entry name" value="Triosephosphate isomerase (TIM)"/>
    <property type="match status" value="1"/>
</dbReference>
<dbReference type="CDD" id="cd00311">
    <property type="entry name" value="TIM"/>
    <property type="match status" value="1"/>
</dbReference>
<protein>
    <recommendedName>
        <fullName evidence="2">Triosephosphate isomerase</fullName>
        <ecNumber evidence="2">5.3.1.1</ecNumber>
    </recommendedName>
</protein>
<reference evidence="3 4" key="1">
    <citation type="submission" date="2018-10" db="EMBL/GenBank/DDBJ databases">
        <title>Sequencing the genomes of 1000 actinobacteria strains.</title>
        <authorList>
            <person name="Klenk H.-P."/>
        </authorList>
    </citation>
    <scope>NUCLEOTIDE SEQUENCE [LARGE SCALE GENOMIC DNA]</scope>
    <source>
        <strain evidence="3 4">DSM 17894</strain>
    </source>
</reference>
<dbReference type="InterPro" id="IPR035990">
    <property type="entry name" value="TIM_sf"/>
</dbReference>
<dbReference type="GO" id="GO:0006094">
    <property type="term" value="P:gluconeogenesis"/>
    <property type="evidence" value="ECO:0007669"/>
    <property type="project" value="UniProtKB-UniPathway"/>
</dbReference>
<dbReference type="RefSeq" id="WP_121371504.1">
    <property type="nucleotide sequence ID" value="NZ_RBKS01000001.1"/>
</dbReference>
<keyword evidence="4" id="KW-1185">Reference proteome</keyword>
<comment type="catalytic activity">
    <reaction evidence="2">
        <text>D-glyceraldehyde 3-phosphate = dihydroxyacetone phosphate</text>
        <dbReference type="Rhea" id="RHEA:18585"/>
        <dbReference type="ChEBI" id="CHEBI:57642"/>
        <dbReference type="ChEBI" id="CHEBI:59776"/>
        <dbReference type="EC" id="5.3.1.1"/>
    </reaction>
</comment>
<comment type="subcellular location">
    <subcellularLocation>
        <location evidence="2">Cytoplasm</location>
    </subcellularLocation>
</comment>
<dbReference type="EC" id="5.3.1.1" evidence="2"/>
<dbReference type="EMBL" id="RBKS01000001">
    <property type="protein sequence ID" value="RKR76543.1"/>
    <property type="molecule type" value="Genomic_DNA"/>
</dbReference>
<evidence type="ECO:0000256" key="2">
    <source>
        <dbReference type="RuleBase" id="RU363013"/>
    </source>
</evidence>
<comment type="subunit">
    <text evidence="2">Homodimer.</text>
</comment>
<dbReference type="GO" id="GO:0019563">
    <property type="term" value="P:glycerol catabolic process"/>
    <property type="evidence" value="ECO:0007669"/>
    <property type="project" value="TreeGrafter"/>
</dbReference>
<dbReference type="GO" id="GO:0006096">
    <property type="term" value="P:glycolytic process"/>
    <property type="evidence" value="ECO:0007669"/>
    <property type="project" value="UniProtKB-UniPathway"/>
</dbReference>
<dbReference type="UniPathway" id="UPA00138"/>
<dbReference type="Proteomes" id="UP000280008">
    <property type="component" value="Unassembled WGS sequence"/>
</dbReference>
<comment type="similarity">
    <text evidence="2">Belongs to the triosephosphate isomerase family.</text>
</comment>
<evidence type="ECO:0000256" key="1">
    <source>
        <dbReference type="ARBA" id="ARBA00023235"/>
    </source>
</evidence>
<dbReference type="PROSITE" id="PS51440">
    <property type="entry name" value="TIM_2"/>
    <property type="match status" value="1"/>
</dbReference>
<accession>A0A495IKT0</accession>
<comment type="caution">
    <text evidence="3">The sequence shown here is derived from an EMBL/GenBank/DDBJ whole genome shotgun (WGS) entry which is preliminary data.</text>
</comment>
<keyword evidence="2" id="KW-0312">Gluconeogenesis</keyword>
<dbReference type="OrthoDB" id="9809429at2"/>
<evidence type="ECO:0000313" key="3">
    <source>
        <dbReference type="EMBL" id="RKR76543.1"/>
    </source>
</evidence>
<proteinExistence type="inferred from homology"/>
<dbReference type="PANTHER" id="PTHR21139">
    <property type="entry name" value="TRIOSEPHOSPHATE ISOMERASE"/>
    <property type="match status" value="1"/>
</dbReference>
<dbReference type="UniPathway" id="UPA00109">
    <property type="reaction ID" value="UER00189"/>
</dbReference>
<dbReference type="Pfam" id="PF00121">
    <property type="entry name" value="TIM"/>
    <property type="match status" value="1"/>
</dbReference>
<dbReference type="PANTHER" id="PTHR21139:SF2">
    <property type="entry name" value="TRIOSEPHOSPHATE ISOMERASE"/>
    <property type="match status" value="1"/>
</dbReference>
<dbReference type="InterPro" id="IPR000652">
    <property type="entry name" value="Triosephosphate_isomerase"/>
</dbReference>
<dbReference type="GO" id="GO:0046166">
    <property type="term" value="P:glyceraldehyde-3-phosphate biosynthetic process"/>
    <property type="evidence" value="ECO:0007669"/>
    <property type="project" value="TreeGrafter"/>
</dbReference>
<keyword evidence="2" id="KW-0324">Glycolysis</keyword>
<dbReference type="Gene3D" id="3.20.20.70">
    <property type="entry name" value="Aldolase class I"/>
    <property type="match status" value="1"/>
</dbReference>
<gene>
    <name evidence="3" type="ORF">C8E83_3720</name>
</gene>